<dbReference type="InterPro" id="IPR001387">
    <property type="entry name" value="Cro/C1-type_HTH"/>
</dbReference>
<dbReference type="RefSeq" id="WP_010409266.1">
    <property type="nucleotide sequence ID" value="NZ_JABEOU010000002.1"/>
</dbReference>
<dbReference type="GO" id="GO:0003677">
    <property type="term" value="F:DNA binding"/>
    <property type="evidence" value="ECO:0007669"/>
    <property type="project" value="InterPro"/>
</dbReference>
<protein>
    <submittedName>
        <fullName evidence="1">Helix-turn-helix domain-containing protein</fullName>
    </submittedName>
</protein>
<gene>
    <name evidence="1" type="ORF">HKX06_00300</name>
</gene>
<evidence type="ECO:0000313" key="1">
    <source>
        <dbReference type="EMBL" id="NNG55841.1"/>
    </source>
</evidence>
<dbReference type="EMBL" id="JABEOU010000002">
    <property type="protein sequence ID" value="NNG55841.1"/>
    <property type="molecule type" value="Genomic_DNA"/>
</dbReference>
<proteinExistence type="predicted"/>
<accession>A0A7Y2PCB9</accession>
<reference evidence="1 2" key="1">
    <citation type="submission" date="2020-05" db="EMBL/GenBank/DDBJ databases">
        <title>Draft Genome Sequences of Sphingomonas sp. Isolated from the International Space Station.</title>
        <authorList>
            <person name="Bijlani S."/>
            <person name="Singh N.K."/>
            <person name="Mason C.E."/>
            <person name="Wang C.C."/>
            <person name="Venkateswaran K."/>
        </authorList>
    </citation>
    <scope>NUCLEOTIDE SEQUENCE [LARGE SCALE GENOMIC DNA]</scope>
    <source>
        <strain evidence="1 2">FKI-L5-BR-P1</strain>
    </source>
</reference>
<organism evidence="1 2">
    <name type="scientific">Sphingomonas paucimobilis</name>
    <name type="common">Pseudomonas paucimobilis</name>
    <dbReference type="NCBI Taxonomy" id="13689"/>
    <lineage>
        <taxon>Bacteria</taxon>
        <taxon>Pseudomonadati</taxon>
        <taxon>Pseudomonadota</taxon>
        <taxon>Alphaproteobacteria</taxon>
        <taxon>Sphingomonadales</taxon>
        <taxon>Sphingomonadaceae</taxon>
        <taxon>Sphingomonas</taxon>
    </lineage>
</organism>
<name>A0A7Y2PCB9_SPHPI</name>
<dbReference type="SUPFAM" id="SSF47413">
    <property type="entry name" value="lambda repressor-like DNA-binding domains"/>
    <property type="match status" value="1"/>
</dbReference>
<sequence>MTDQRNAASRQTETDFYYPLIIEQWNRRGVTNVEMARRLGKSVSLIGKVKSGRASFTAAMQIRVMEILEIDRQRAFLAAVWMKTPLAYFDDSFDKIYLVACRFVEASCPQLLSLAEQVKGDGLAPEAIERVLQSILMNMLNSVPPPRTGAN</sequence>
<dbReference type="InterPro" id="IPR010982">
    <property type="entry name" value="Lambda_DNA-bd_dom_sf"/>
</dbReference>
<dbReference type="Proteomes" id="UP000550136">
    <property type="component" value="Unassembled WGS sequence"/>
</dbReference>
<evidence type="ECO:0000313" key="2">
    <source>
        <dbReference type="Proteomes" id="UP000550136"/>
    </source>
</evidence>
<dbReference type="AlphaFoldDB" id="A0A7Y2PCB9"/>
<comment type="caution">
    <text evidence="1">The sequence shown here is derived from an EMBL/GenBank/DDBJ whole genome shotgun (WGS) entry which is preliminary data.</text>
</comment>
<dbReference type="CDD" id="cd00093">
    <property type="entry name" value="HTH_XRE"/>
    <property type="match status" value="1"/>
</dbReference>